<dbReference type="RefSeq" id="XP_009061322.1">
    <property type="nucleotide sequence ID" value="XM_009063074.1"/>
</dbReference>
<dbReference type="InterPro" id="IPR015590">
    <property type="entry name" value="Aldehyde_DH_dom"/>
</dbReference>
<proteinExistence type="inferred from homology"/>
<protein>
    <recommendedName>
        <fullName evidence="6">Aldehyde dehydrogenase domain-containing protein</fullName>
    </recommendedName>
</protein>
<accession>V3ZAK8</accession>
<dbReference type="Gene3D" id="3.40.309.10">
    <property type="entry name" value="Aldehyde Dehydrogenase, Chain A, domain 2"/>
    <property type="match status" value="1"/>
</dbReference>
<feature type="non-terminal residue" evidence="7">
    <location>
        <position position="1"/>
    </location>
</feature>
<dbReference type="PROSITE" id="PS00070">
    <property type="entry name" value="ALDEHYDE_DEHYDR_CYS"/>
    <property type="match status" value="1"/>
</dbReference>
<dbReference type="InterPro" id="IPR016161">
    <property type="entry name" value="Ald_DH/histidinol_DH"/>
</dbReference>
<keyword evidence="8" id="KW-1185">Reference proteome</keyword>
<feature type="domain" description="Aldehyde dehydrogenase" evidence="6">
    <location>
        <begin position="25"/>
        <end position="488"/>
    </location>
</feature>
<dbReference type="InterPro" id="IPR016163">
    <property type="entry name" value="Ald_DH_C"/>
</dbReference>
<evidence type="ECO:0000256" key="2">
    <source>
        <dbReference type="ARBA" id="ARBA00023002"/>
    </source>
</evidence>
<evidence type="ECO:0000259" key="6">
    <source>
        <dbReference type="Pfam" id="PF00171"/>
    </source>
</evidence>
<name>V3ZAK8_LOTGI</name>
<dbReference type="PANTHER" id="PTHR43720:SF2">
    <property type="entry name" value="2-AMINOMUCONIC SEMIALDEHYDE DEHYDROGENASE"/>
    <property type="match status" value="1"/>
</dbReference>
<dbReference type="InterPro" id="IPR029510">
    <property type="entry name" value="Ald_DH_CS_GLU"/>
</dbReference>
<evidence type="ECO:0000256" key="3">
    <source>
        <dbReference type="ARBA" id="ARBA00023027"/>
    </source>
</evidence>
<dbReference type="STRING" id="225164.V3ZAK8"/>
<feature type="active site" evidence="4">
    <location>
        <position position="258"/>
    </location>
</feature>
<sequence>MYLAYHREKMILTEVKNFINGEFVSTESTLDSFEPSTGDVWATIPNSDKNDVELAVEAAQNAFLGWSSTSRQERSNILSKAADILERRLDEFAEWESRDQGKPVRLAKLIDIPRAVYNLRFFASGILHDINSSTILEKANAINYTIKQPVGVAGLISPWNLPLYLLTFKLAPALVTGNTVVAKPSELTSVTAFKFCEVLNEAGLPPGVVNMVFGYGHKAGEALVSHPCVPLISFTGGTVTAERVRLASVKYCKKLSLELGGKNAAVVFKDANLTKCISSTVRSSFLNQGEICLCTSRIFVHRQIFQQFIESFVQETRNLKVGNPYDDNCIIGALISKEHLNKVKSFVTLAEKEGASILCGDKSDGLNLSDDKKNGYFMRPTVITDVADDSRLMTEEIFGPVVCVVPFDDEEEIIYRVNSVKYGLCASVWSQDVSTIHRMAQRLQVGTVWANCWLIRDLNVPFGGIKESGIGREGLKDSIHFYTEEKTVCLQL</sequence>
<evidence type="ECO:0000256" key="5">
    <source>
        <dbReference type="RuleBase" id="RU003345"/>
    </source>
</evidence>
<gene>
    <name evidence="7" type="ORF">LOTGIDRAFT_193864</name>
</gene>
<keyword evidence="2 5" id="KW-0560">Oxidoreductase</keyword>
<dbReference type="EMBL" id="KB202793">
    <property type="protein sequence ID" value="ESO88008.1"/>
    <property type="molecule type" value="Genomic_DNA"/>
</dbReference>
<keyword evidence="3" id="KW-0520">NAD</keyword>
<dbReference type="KEGG" id="lgi:LOTGIDRAFT_193864"/>
<organism evidence="7 8">
    <name type="scientific">Lottia gigantea</name>
    <name type="common">Giant owl limpet</name>
    <dbReference type="NCBI Taxonomy" id="225164"/>
    <lineage>
        <taxon>Eukaryota</taxon>
        <taxon>Metazoa</taxon>
        <taxon>Spiralia</taxon>
        <taxon>Lophotrochozoa</taxon>
        <taxon>Mollusca</taxon>
        <taxon>Gastropoda</taxon>
        <taxon>Patellogastropoda</taxon>
        <taxon>Lottioidea</taxon>
        <taxon>Lottiidae</taxon>
        <taxon>Lottia</taxon>
    </lineage>
</organism>
<comment type="similarity">
    <text evidence="1 5">Belongs to the aldehyde dehydrogenase family.</text>
</comment>
<evidence type="ECO:0000256" key="4">
    <source>
        <dbReference type="PROSITE-ProRule" id="PRU10007"/>
    </source>
</evidence>
<dbReference type="SUPFAM" id="SSF53720">
    <property type="entry name" value="ALDH-like"/>
    <property type="match status" value="1"/>
</dbReference>
<evidence type="ECO:0000313" key="7">
    <source>
        <dbReference type="EMBL" id="ESO88008.1"/>
    </source>
</evidence>
<dbReference type="FunFam" id="3.40.605.10:FF:000001">
    <property type="entry name" value="Aldehyde dehydrogenase 1"/>
    <property type="match status" value="1"/>
</dbReference>
<dbReference type="Proteomes" id="UP000030746">
    <property type="component" value="Unassembled WGS sequence"/>
</dbReference>
<dbReference type="PANTHER" id="PTHR43720">
    <property type="entry name" value="2-AMINOMUCONIC SEMIALDEHYDE DEHYDROGENASE"/>
    <property type="match status" value="1"/>
</dbReference>
<dbReference type="InterPro" id="IPR016162">
    <property type="entry name" value="Ald_DH_N"/>
</dbReference>
<dbReference type="OrthoDB" id="310895at2759"/>
<dbReference type="CDD" id="cd07093">
    <property type="entry name" value="ALDH_F8_HMSADH"/>
    <property type="match status" value="1"/>
</dbReference>
<dbReference type="Gene3D" id="3.40.605.10">
    <property type="entry name" value="Aldehyde Dehydrogenase, Chain A, domain 1"/>
    <property type="match status" value="1"/>
</dbReference>
<dbReference type="HOGENOM" id="CLU_005391_0_2_1"/>
<dbReference type="GO" id="GO:0016620">
    <property type="term" value="F:oxidoreductase activity, acting on the aldehyde or oxo group of donors, NAD or NADP as acceptor"/>
    <property type="evidence" value="ECO:0007669"/>
    <property type="project" value="InterPro"/>
</dbReference>
<dbReference type="AlphaFoldDB" id="V3ZAK8"/>
<dbReference type="InterPro" id="IPR016160">
    <property type="entry name" value="Ald_DH_CS_CYS"/>
</dbReference>
<dbReference type="CTD" id="20245045"/>
<reference evidence="7 8" key="1">
    <citation type="journal article" date="2013" name="Nature">
        <title>Insights into bilaterian evolution from three spiralian genomes.</title>
        <authorList>
            <person name="Simakov O."/>
            <person name="Marletaz F."/>
            <person name="Cho S.J."/>
            <person name="Edsinger-Gonzales E."/>
            <person name="Havlak P."/>
            <person name="Hellsten U."/>
            <person name="Kuo D.H."/>
            <person name="Larsson T."/>
            <person name="Lv J."/>
            <person name="Arendt D."/>
            <person name="Savage R."/>
            <person name="Osoegawa K."/>
            <person name="de Jong P."/>
            <person name="Grimwood J."/>
            <person name="Chapman J.A."/>
            <person name="Shapiro H."/>
            <person name="Aerts A."/>
            <person name="Otillar R.P."/>
            <person name="Terry A.Y."/>
            <person name="Boore J.L."/>
            <person name="Grigoriev I.V."/>
            <person name="Lindberg D.R."/>
            <person name="Seaver E.C."/>
            <person name="Weisblat D.A."/>
            <person name="Putnam N.H."/>
            <person name="Rokhsar D.S."/>
        </authorList>
    </citation>
    <scope>NUCLEOTIDE SEQUENCE [LARGE SCALE GENOMIC DNA]</scope>
</reference>
<dbReference type="GeneID" id="20245045"/>
<dbReference type="Pfam" id="PF00171">
    <property type="entry name" value="Aldedh"/>
    <property type="match status" value="1"/>
</dbReference>
<dbReference type="FunFam" id="3.40.309.10:FF:000012">
    <property type="entry name" value="Betaine aldehyde dehydrogenase"/>
    <property type="match status" value="1"/>
</dbReference>
<evidence type="ECO:0000256" key="1">
    <source>
        <dbReference type="ARBA" id="ARBA00009986"/>
    </source>
</evidence>
<dbReference type="OMA" id="PMPIAAW"/>
<dbReference type="PROSITE" id="PS00687">
    <property type="entry name" value="ALDEHYDE_DEHYDR_GLU"/>
    <property type="match status" value="1"/>
</dbReference>
<evidence type="ECO:0000313" key="8">
    <source>
        <dbReference type="Proteomes" id="UP000030746"/>
    </source>
</evidence>